<evidence type="ECO:0000313" key="8">
    <source>
        <dbReference type="EMBL" id="ABJ88634.1"/>
    </source>
</evidence>
<dbReference type="AlphaFoldDB" id="Q01NY6"/>
<dbReference type="InterPro" id="IPR039426">
    <property type="entry name" value="TonB-dep_rcpt-like"/>
</dbReference>
<dbReference type="PANTHER" id="PTHR30069:SF29">
    <property type="entry name" value="HEMOGLOBIN AND HEMOGLOBIN-HAPTOGLOBIN-BINDING PROTEIN 1-RELATED"/>
    <property type="match status" value="1"/>
</dbReference>
<dbReference type="GO" id="GO:0015344">
    <property type="term" value="F:siderophore uptake transmembrane transporter activity"/>
    <property type="evidence" value="ECO:0007669"/>
    <property type="project" value="TreeGrafter"/>
</dbReference>
<comment type="subcellular location">
    <subcellularLocation>
        <location evidence="1">Cell outer membrane</location>
        <topology evidence="1">Multi-pass membrane protein</topology>
    </subcellularLocation>
</comment>
<dbReference type="eggNOG" id="COG4206">
    <property type="taxonomic scope" value="Bacteria"/>
</dbReference>
<sequence precursor="true">MRSFVLFCLAAAALHGQSAEIQGTVVDARGGEPLSNVSVQLVGFAFRATSDSTGNFRISAIPAGDYVLNVSTVGYHLVKKPFHLEAAGTQEFEIILSPETFRQRDSVEVQASPFEPSRQDSPSTLVLGGNDAKNLASVLADDPLRSVQGLPGVSSNNDFDARFSLRGADFSRVGLYLDNVLLHAPFHMLQGQQVSGSATAFNGDMVEELELHEGAFPVRFEDRSAGVLDVHTRDGNRSATGFRIAASASNAGAMAEGPLGKKKRGSWLVGARKSYLQYIFQRTFPDTSFIFGFEDAQGRLTYDLTPKNNLTLYVLESYSALNRDITPNLGVNSLTTAGYHYTLGNLGWRYSPTSKLMIVNHLAWMREKYDNSSPAKLPLGAGFYGEWVWNAAATWMWNKQTPLDIGWSLRRLRSNGTSFQYQVNAPLPRLLDHSDGTAVREGGYAQQSWMPWTGRLHFTAGVRWDNQSIDHVAAVSPEASASLALASGTRIQLGFGQYVQYPEITLLTSPLGSRNLLPIRSNQWLAAFEQRLGARTRLRAEVYDRVDRDLPFQPLYDPRLLNGKLVVPPANPHYLNSLRGYSRGFEIFLQRSSANRATGWVSYAFGRTAMRDGITTNRFPSDYDQRHTVNVYGGYRIKPTINLSVKSSYGSGFPIPGYLQQIGALYYLTNVRNQLRMRSYLRTDVRLNKSWTKDKWKLTLFGEVINLTNRTNYIYDSFNGYNTKTFQAFLTLDTMFPILPSAGIVFER</sequence>
<evidence type="ECO:0000256" key="2">
    <source>
        <dbReference type="ARBA" id="ARBA00022448"/>
    </source>
</evidence>
<keyword evidence="4" id="KW-0812">Transmembrane</keyword>
<keyword evidence="3" id="KW-1134">Transmembrane beta strand</keyword>
<dbReference type="SUPFAM" id="SSF56935">
    <property type="entry name" value="Porins"/>
    <property type="match status" value="1"/>
</dbReference>
<evidence type="ECO:0000256" key="7">
    <source>
        <dbReference type="ARBA" id="ARBA00023237"/>
    </source>
</evidence>
<dbReference type="PANTHER" id="PTHR30069">
    <property type="entry name" value="TONB-DEPENDENT OUTER MEMBRANE RECEPTOR"/>
    <property type="match status" value="1"/>
</dbReference>
<keyword evidence="7" id="KW-0998">Cell outer membrane</keyword>
<dbReference type="KEGG" id="sus:Acid_7736"/>
<dbReference type="InterPro" id="IPR008969">
    <property type="entry name" value="CarboxyPept-like_regulatory"/>
</dbReference>
<accession>Q01NY6</accession>
<keyword evidence="2" id="KW-0813">Transport</keyword>
<name>Q01NY6_SOLUE</name>
<dbReference type="GO" id="GO:0044718">
    <property type="term" value="P:siderophore transmembrane transport"/>
    <property type="evidence" value="ECO:0007669"/>
    <property type="project" value="TreeGrafter"/>
</dbReference>
<protein>
    <submittedName>
        <fullName evidence="8">TonB-dependent receptor</fullName>
    </submittedName>
</protein>
<evidence type="ECO:0000256" key="6">
    <source>
        <dbReference type="ARBA" id="ARBA00023136"/>
    </source>
</evidence>
<keyword evidence="8" id="KW-0675">Receptor</keyword>
<evidence type="ECO:0000256" key="1">
    <source>
        <dbReference type="ARBA" id="ARBA00004571"/>
    </source>
</evidence>
<dbReference type="InterPro" id="IPR036942">
    <property type="entry name" value="Beta-barrel_TonB_sf"/>
</dbReference>
<dbReference type="GO" id="GO:0009279">
    <property type="term" value="C:cell outer membrane"/>
    <property type="evidence" value="ECO:0007669"/>
    <property type="project" value="UniProtKB-SubCell"/>
</dbReference>
<proteinExistence type="predicted"/>
<keyword evidence="5" id="KW-0732">Signal</keyword>
<reference evidence="8" key="1">
    <citation type="submission" date="2006-10" db="EMBL/GenBank/DDBJ databases">
        <title>Complete sequence of Solibacter usitatus Ellin6076.</title>
        <authorList>
            <consortium name="US DOE Joint Genome Institute"/>
            <person name="Copeland A."/>
            <person name="Lucas S."/>
            <person name="Lapidus A."/>
            <person name="Barry K."/>
            <person name="Detter J.C."/>
            <person name="Glavina del Rio T."/>
            <person name="Hammon N."/>
            <person name="Israni S."/>
            <person name="Dalin E."/>
            <person name="Tice H."/>
            <person name="Pitluck S."/>
            <person name="Thompson L.S."/>
            <person name="Brettin T."/>
            <person name="Bruce D."/>
            <person name="Han C."/>
            <person name="Tapia R."/>
            <person name="Gilna P."/>
            <person name="Schmutz J."/>
            <person name="Larimer F."/>
            <person name="Land M."/>
            <person name="Hauser L."/>
            <person name="Kyrpides N."/>
            <person name="Mikhailova N."/>
            <person name="Janssen P.H."/>
            <person name="Kuske C.R."/>
            <person name="Richardson P."/>
        </authorList>
    </citation>
    <scope>NUCLEOTIDE SEQUENCE</scope>
    <source>
        <strain evidence="8">Ellin6076</strain>
    </source>
</reference>
<dbReference type="InParanoid" id="Q01NY6"/>
<dbReference type="Pfam" id="PF13620">
    <property type="entry name" value="CarboxypepD_reg"/>
    <property type="match status" value="1"/>
</dbReference>
<gene>
    <name evidence="8" type="ordered locus">Acid_7736</name>
</gene>
<dbReference type="EMBL" id="CP000473">
    <property type="protein sequence ID" value="ABJ88634.1"/>
    <property type="molecule type" value="Genomic_DNA"/>
</dbReference>
<evidence type="ECO:0000256" key="3">
    <source>
        <dbReference type="ARBA" id="ARBA00022452"/>
    </source>
</evidence>
<dbReference type="STRING" id="234267.Acid_7736"/>
<organism evidence="8">
    <name type="scientific">Solibacter usitatus (strain Ellin6076)</name>
    <dbReference type="NCBI Taxonomy" id="234267"/>
    <lineage>
        <taxon>Bacteria</taxon>
        <taxon>Pseudomonadati</taxon>
        <taxon>Acidobacteriota</taxon>
        <taxon>Terriglobia</taxon>
        <taxon>Bryobacterales</taxon>
        <taxon>Solibacteraceae</taxon>
        <taxon>Candidatus Solibacter</taxon>
    </lineage>
</organism>
<dbReference type="SUPFAM" id="SSF49464">
    <property type="entry name" value="Carboxypeptidase regulatory domain-like"/>
    <property type="match status" value="1"/>
</dbReference>
<keyword evidence="6" id="KW-0472">Membrane</keyword>
<dbReference type="Gene3D" id="2.60.40.1120">
    <property type="entry name" value="Carboxypeptidase-like, regulatory domain"/>
    <property type="match status" value="1"/>
</dbReference>
<dbReference type="Gene3D" id="2.40.170.20">
    <property type="entry name" value="TonB-dependent receptor, beta-barrel domain"/>
    <property type="match status" value="1"/>
</dbReference>
<evidence type="ECO:0000256" key="4">
    <source>
        <dbReference type="ARBA" id="ARBA00022692"/>
    </source>
</evidence>
<evidence type="ECO:0000256" key="5">
    <source>
        <dbReference type="ARBA" id="ARBA00022729"/>
    </source>
</evidence>
<dbReference type="HOGENOM" id="CLU_371680_0_0_0"/>